<dbReference type="Proteomes" id="UP000501128">
    <property type="component" value="Chromosome"/>
</dbReference>
<protein>
    <recommendedName>
        <fullName evidence="3">DUF2846 domain-containing protein</fullName>
    </recommendedName>
</protein>
<evidence type="ECO:0000313" key="1">
    <source>
        <dbReference type="EMBL" id="QJD80108.1"/>
    </source>
</evidence>
<accession>A0A7L5DU37</accession>
<dbReference type="RefSeq" id="WP_169552067.1">
    <property type="nucleotide sequence ID" value="NZ_CP051677.1"/>
</dbReference>
<organism evidence="1 2">
    <name type="scientific">Spirosoma rhododendri</name>
    <dbReference type="NCBI Taxonomy" id="2728024"/>
    <lineage>
        <taxon>Bacteria</taxon>
        <taxon>Pseudomonadati</taxon>
        <taxon>Bacteroidota</taxon>
        <taxon>Cytophagia</taxon>
        <taxon>Cytophagales</taxon>
        <taxon>Cytophagaceae</taxon>
        <taxon>Spirosoma</taxon>
    </lineage>
</organism>
<sequence>MKQYAFFGLLTLSVTFAFGQSVLTTKIYLVKSGSVYSPAVRSYTTLDAGRPIVVRDNAYTVIETDADSLGILPDGQYNVSPSADDYQSGRPVAPKPTFLTFEKGKTYYFKVGRIYQNSFFDISDLSEQAFKLFVGINQIDKTPRRYFLSKSGEGVSKRP</sequence>
<keyword evidence="2" id="KW-1185">Reference proteome</keyword>
<dbReference type="AlphaFoldDB" id="A0A7L5DU37"/>
<reference evidence="1 2" key="1">
    <citation type="submission" date="2020-04" db="EMBL/GenBank/DDBJ databases">
        <title>Genome sequencing of novel species.</title>
        <authorList>
            <person name="Heo J."/>
            <person name="Kim S.-J."/>
            <person name="Kim J.-S."/>
            <person name="Hong S.-B."/>
            <person name="Kwon S.-W."/>
        </authorList>
    </citation>
    <scope>NUCLEOTIDE SEQUENCE [LARGE SCALE GENOMIC DNA]</scope>
    <source>
        <strain evidence="1 2">CJU-R4</strain>
    </source>
</reference>
<dbReference type="EMBL" id="CP051677">
    <property type="protein sequence ID" value="QJD80108.1"/>
    <property type="molecule type" value="Genomic_DNA"/>
</dbReference>
<proteinExistence type="predicted"/>
<gene>
    <name evidence="1" type="ORF">HH216_18090</name>
</gene>
<evidence type="ECO:0008006" key="3">
    <source>
        <dbReference type="Google" id="ProtNLM"/>
    </source>
</evidence>
<dbReference type="KEGG" id="srho:HH216_18090"/>
<name>A0A7L5DU37_9BACT</name>
<evidence type="ECO:0000313" key="2">
    <source>
        <dbReference type="Proteomes" id="UP000501128"/>
    </source>
</evidence>